<evidence type="ECO:0000313" key="2">
    <source>
        <dbReference type="EMBL" id="RXG42988.1"/>
    </source>
</evidence>
<protein>
    <recommendedName>
        <fullName evidence="1">SnoaL-like domain-containing protein</fullName>
    </recommendedName>
</protein>
<evidence type="ECO:0000259" key="1">
    <source>
        <dbReference type="Pfam" id="PF26528"/>
    </source>
</evidence>
<dbReference type="InterPro" id="IPR058931">
    <property type="entry name" value="SnoaL_6"/>
</dbReference>
<feature type="domain" description="SnoaL-like" evidence="1">
    <location>
        <begin position="6"/>
        <end position="109"/>
    </location>
</feature>
<dbReference type="EMBL" id="RSDZ01000119">
    <property type="protein sequence ID" value="RXG42988.1"/>
    <property type="molecule type" value="Genomic_DNA"/>
</dbReference>
<accession>A0A444RPD4</accession>
<dbReference type="Proteomes" id="UP000288725">
    <property type="component" value="Chromosome 7"/>
</dbReference>
<proteinExistence type="predicted"/>
<comment type="caution">
    <text evidence="2">The sequence shown here is derived from an EMBL/GenBank/DDBJ whole genome shotgun (WGS) entry which is preliminary data.</text>
</comment>
<sequence length="159" mass="17530">MAFASSDEVLAAVLSKQYADYRHAPDIEARAAFISPHCRQICRPHPSYGASDRQAILEYLYEASGERPYDKTTTPIQQILQSQAGVPPGAKAYYTIRPLTQGELNFGNVPGDPHPYHKTFLSSGVRILTKYCLANTISTLTTDTTYSNNSCNAGQVWLV</sequence>
<reference evidence="2 3" key="1">
    <citation type="submission" date="2018-12" db="EMBL/GenBank/DDBJ databases">
        <title>Genome of Verticillium dahliae isolate Getta Getta.</title>
        <authorList>
            <person name="Gardiner D.M."/>
        </authorList>
    </citation>
    <scope>NUCLEOTIDE SEQUENCE [LARGE SCALE GENOMIC DNA]</scope>
    <source>
        <strain evidence="2 3">Getta Getta</strain>
    </source>
</reference>
<dbReference type="AlphaFoldDB" id="A0A444RPD4"/>
<name>A0A444RPD4_VERDA</name>
<organism evidence="2 3">
    <name type="scientific">Verticillium dahliae</name>
    <name type="common">Verticillium wilt</name>
    <dbReference type="NCBI Taxonomy" id="27337"/>
    <lineage>
        <taxon>Eukaryota</taxon>
        <taxon>Fungi</taxon>
        <taxon>Dikarya</taxon>
        <taxon>Ascomycota</taxon>
        <taxon>Pezizomycotina</taxon>
        <taxon>Sordariomycetes</taxon>
        <taxon>Hypocreomycetidae</taxon>
        <taxon>Glomerellales</taxon>
        <taxon>Plectosphaerellaceae</taxon>
        <taxon>Verticillium</taxon>
    </lineage>
</organism>
<evidence type="ECO:0000313" key="3">
    <source>
        <dbReference type="Proteomes" id="UP000288725"/>
    </source>
</evidence>
<gene>
    <name evidence="2" type="ORF">VDGE_30622</name>
</gene>
<dbReference type="Pfam" id="PF26528">
    <property type="entry name" value="SnoaL_6"/>
    <property type="match status" value="1"/>
</dbReference>